<feature type="region of interest" description="Disordered" evidence="1">
    <location>
        <begin position="315"/>
        <end position="368"/>
    </location>
</feature>
<feature type="compositionally biased region" description="Polar residues" evidence="1">
    <location>
        <begin position="333"/>
        <end position="347"/>
    </location>
</feature>
<proteinExistence type="predicted"/>
<gene>
    <name evidence="2" type="ORF">FCC1311_113542</name>
</gene>
<dbReference type="InParanoid" id="A0A2R5H2R0"/>
<dbReference type="InterPro" id="IPR011009">
    <property type="entry name" value="Kinase-like_dom_sf"/>
</dbReference>
<feature type="compositionally biased region" description="Basic and acidic residues" evidence="1">
    <location>
        <begin position="666"/>
        <end position="676"/>
    </location>
</feature>
<accession>A0A2R5H2R0</accession>
<protein>
    <submittedName>
        <fullName evidence="2">Fibroblast growth factor receptor 1</fullName>
    </submittedName>
</protein>
<feature type="region of interest" description="Disordered" evidence="1">
    <location>
        <begin position="1"/>
        <end position="22"/>
    </location>
</feature>
<feature type="compositionally biased region" description="Basic and acidic residues" evidence="1">
    <location>
        <begin position="1"/>
        <end position="13"/>
    </location>
</feature>
<dbReference type="AlphaFoldDB" id="A0A2R5H2R0"/>
<name>A0A2R5H2R0_9STRA</name>
<evidence type="ECO:0000313" key="2">
    <source>
        <dbReference type="EMBL" id="GBG35131.1"/>
    </source>
</evidence>
<keyword evidence="2" id="KW-0675">Receptor</keyword>
<comment type="caution">
    <text evidence="2">The sequence shown here is derived from an EMBL/GenBank/DDBJ whole genome shotgun (WGS) entry which is preliminary data.</text>
</comment>
<organism evidence="2 3">
    <name type="scientific">Hondaea fermentalgiana</name>
    <dbReference type="NCBI Taxonomy" id="2315210"/>
    <lineage>
        <taxon>Eukaryota</taxon>
        <taxon>Sar</taxon>
        <taxon>Stramenopiles</taxon>
        <taxon>Bigyra</taxon>
        <taxon>Labyrinthulomycetes</taxon>
        <taxon>Thraustochytrida</taxon>
        <taxon>Thraustochytriidae</taxon>
        <taxon>Hondaea</taxon>
    </lineage>
</organism>
<dbReference type="PANTHER" id="PTHR37171">
    <property type="entry name" value="SERINE/THREONINE-PROTEIN KINASE YRZF-RELATED"/>
    <property type="match status" value="1"/>
</dbReference>
<feature type="compositionally biased region" description="Low complexity" evidence="1">
    <location>
        <begin position="650"/>
        <end position="663"/>
    </location>
</feature>
<dbReference type="InterPro" id="IPR052396">
    <property type="entry name" value="Meiotic_Drive_Suppr_Kinase"/>
</dbReference>
<feature type="region of interest" description="Disordered" evidence="1">
    <location>
        <begin position="650"/>
        <end position="676"/>
    </location>
</feature>
<dbReference type="PANTHER" id="PTHR37171:SF1">
    <property type="entry name" value="SERINE_THREONINE-PROTEIN KINASE YRZF-RELATED"/>
    <property type="match status" value="1"/>
</dbReference>
<keyword evidence="3" id="KW-1185">Reference proteome</keyword>
<dbReference type="OrthoDB" id="2144408at2759"/>
<dbReference type="Gene3D" id="1.10.510.10">
    <property type="entry name" value="Transferase(Phosphotransferase) domain 1"/>
    <property type="match status" value="1"/>
</dbReference>
<sequence>MHVDKDFEVERSRSSSTTRTPVDARPQLIEKWDLGTIYDLGNGKVDRGEFNYLNEIITHLQNHIGNARILPYCNAYTTGDETYIGSSEPLVAKSFHGLDQAMREALRVAGVPGGDRLYYGVLSAVDPRSDTSRSPDFEYYMPPPGQVATRANVSSDMCIIVGELKTTKSLDVKTHEQLVELVKNRGSKISYDKSYGAVECPVTQLCNYMDIKHCKYGILTNQVVTFFVKKVSPTTVQITESFVTITAKGREALEAQSKKGNERNDAFETGNVAMADKYDGDVLPPLSLLQATSIFVAIAMKDFLDREKESSGNRGIKVVAGRGGEANVKTRHASSQGDNAKSSNSDSGRLGSRRTRSQDPNAADTDGSLANVETASSALFSGQVEIDIDTAQHLLTPVLFSVGAGYKSVSVKCLATGEVEPHCFAKALPLHLDMANSKRGDAERAARQAIDNEAKLLLGRAAPLQGKVLPRVVFFGTTTDGLESTYLVTRHEGESLSSRDGAQRALQVGLGEIRRRLHELLSMLHEAGLAHGDVALRNIVINDDNVLHFIDIGMAREDPSRQDMEDEHAALDRALDDLEDRAVEDGNVEVVGSASASVSEPEVTANENRMEDGFGVAGAAATDRSAPALERAASAHGNVRKSLRRLSLQALRSRTTTTVPTGTASDAHESTMDTSD</sequence>
<dbReference type="SUPFAM" id="SSF56112">
    <property type="entry name" value="Protein kinase-like (PK-like)"/>
    <property type="match status" value="1"/>
</dbReference>
<dbReference type="Proteomes" id="UP000241890">
    <property type="component" value="Unassembled WGS sequence"/>
</dbReference>
<dbReference type="EMBL" id="BEYU01000330">
    <property type="protein sequence ID" value="GBG35131.1"/>
    <property type="molecule type" value="Genomic_DNA"/>
</dbReference>
<reference evidence="2 3" key="1">
    <citation type="submission" date="2017-12" db="EMBL/GenBank/DDBJ databases">
        <title>Sequencing, de novo assembly and annotation of complete genome of a new Thraustochytrid species, strain FCC1311.</title>
        <authorList>
            <person name="Sedici K."/>
            <person name="Godart F."/>
            <person name="Aiese Cigliano R."/>
            <person name="Sanseverino W."/>
            <person name="Barakat M."/>
            <person name="Ortet P."/>
            <person name="Marechal E."/>
            <person name="Cagnac O."/>
            <person name="Amato A."/>
        </authorList>
    </citation>
    <scope>NUCLEOTIDE SEQUENCE [LARGE SCALE GENOMIC DNA]</scope>
</reference>
<evidence type="ECO:0000313" key="3">
    <source>
        <dbReference type="Proteomes" id="UP000241890"/>
    </source>
</evidence>
<evidence type="ECO:0000256" key="1">
    <source>
        <dbReference type="SAM" id="MobiDB-lite"/>
    </source>
</evidence>